<protein>
    <recommendedName>
        <fullName evidence="2">Tryptophan--tRNA ligase</fullName>
    </recommendedName>
</protein>
<comment type="caution">
    <text evidence="1">The sequence shown here is derived from an EMBL/GenBank/DDBJ whole genome shotgun (WGS) entry which is preliminary data.</text>
</comment>
<organism evidence="1">
    <name type="scientific">marine sediment metagenome</name>
    <dbReference type="NCBI Taxonomy" id="412755"/>
    <lineage>
        <taxon>unclassified sequences</taxon>
        <taxon>metagenomes</taxon>
        <taxon>ecological metagenomes</taxon>
    </lineage>
</organism>
<proteinExistence type="predicted"/>
<dbReference type="InterPro" id="IPR014729">
    <property type="entry name" value="Rossmann-like_a/b/a_fold"/>
</dbReference>
<sequence length="57" mass="6420">KEDLAELVKEFLADLQKKRETVAKEKIVERVTKKGLVEAQKISNQTLLEAKKAIGVL</sequence>
<dbReference type="EMBL" id="BART01017386">
    <property type="protein sequence ID" value="GAG77143.1"/>
    <property type="molecule type" value="Genomic_DNA"/>
</dbReference>
<dbReference type="Gene3D" id="1.10.240.10">
    <property type="entry name" value="Tyrosyl-Transfer RNA Synthetase"/>
    <property type="match status" value="1"/>
</dbReference>
<reference evidence="1" key="1">
    <citation type="journal article" date="2014" name="Front. Microbiol.">
        <title>High frequency of phylogenetically diverse reductive dehalogenase-homologous genes in deep subseafloor sedimentary metagenomes.</title>
        <authorList>
            <person name="Kawai M."/>
            <person name="Futagami T."/>
            <person name="Toyoda A."/>
            <person name="Takaki Y."/>
            <person name="Nishi S."/>
            <person name="Hori S."/>
            <person name="Arai W."/>
            <person name="Tsubouchi T."/>
            <person name="Morono Y."/>
            <person name="Uchiyama I."/>
            <person name="Ito T."/>
            <person name="Fujiyama A."/>
            <person name="Inagaki F."/>
            <person name="Takami H."/>
        </authorList>
    </citation>
    <scope>NUCLEOTIDE SEQUENCE</scope>
    <source>
        <strain evidence="1">Expedition CK06-06</strain>
    </source>
</reference>
<dbReference type="Gene3D" id="3.40.50.620">
    <property type="entry name" value="HUPs"/>
    <property type="match status" value="1"/>
</dbReference>
<dbReference type="AlphaFoldDB" id="X1AYH0"/>
<evidence type="ECO:0008006" key="2">
    <source>
        <dbReference type="Google" id="ProtNLM"/>
    </source>
</evidence>
<gene>
    <name evidence="1" type="ORF">S01H4_33115</name>
</gene>
<name>X1AYH0_9ZZZZ</name>
<feature type="non-terminal residue" evidence="1">
    <location>
        <position position="1"/>
    </location>
</feature>
<evidence type="ECO:0000313" key="1">
    <source>
        <dbReference type="EMBL" id="GAG77143.1"/>
    </source>
</evidence>
<accession>X1AYH0</accession>